<dbReference type="InterPro" id="IPR016181">
    <property type="entry name" value="Acyl_CoA_acyltransferase"/>
</dbReference>
<dbReference type="CDD" id="cd04301">
    <property type="entry name" value="NAT_SF"/>
    <property type="match status" value="1"/>
</dbReference>
<dbReference type="Gene3D" id="3.40.630.30">
    <property type="match status" value="1"/>
</dbReference>
<name>A0ABQ8G341_9PEZI</name>
<organism evidence="2 3">
    <name type="scientific">Macrophomina phaseolina</name>
    <dbReference type="NCBI Taxonomy" id="35725"/>
    <lineage>
        <taxon>Eukaryota</taxon>
        <taxon>Fungi</taxon>
        <taxon>Dikarya</taxon>
        <taxon>Ascomycota</taxon>
        <taxon>Pezizomycotina</taxon>
        <taxon>Dothideomycetes</taxon>
        <taxon>Dothideomycetes incertae sedis</taxon>
        <taxon>Botryosphaeriales</taxon>
        <taxon>Botryosphaeriaceae</taxon>
        <taxon>Macrophomina</taxon>
    </lineage>
</organism>
<dbReference type="PANTHER" id="PTHR43233:SF1">
    <property type="entry name" value="FAMILY N-ACETYLTRANSFERASE, PUTATIVE (AFU_ORTHOLOGUE AFUA_6G03350)-RELATED"/>
    <property type="match status" value="1"/>
</dbReference>
<dbReference type="InterPro" id="IPR000182">
    <property type="entry name" value="GNAT_dom"/>
</dbReference>
<proteinExistence type="predicted"/>
<keyword evidence="3" id="KW-1185">Reference proteome</keyword>
<dbReference type="PANTHER" id="PTHR43233">
    <property type="entry name" value="FAMILY N-ACETYLTRANSFERASE, PUTATIVE (AFU_ORTHOLOGUE AFUA_6G03350)-RELATED"/>
    <property type="match status" value="1"/>
</dbReference>
<dbReference type="SUPFAM" id="SSF55729">
    <property type="entry name" value="Acyl-CoA N-acyltransferases (Nat)"/>
    <property type="match status" value="1"/>
</dbReference>
<comment type="caution">
    <text evidence="2">The sequence shown here is derived from an EMBL/GenBank/DDBJ whole genome shotgun (WGS) entry which is preliminary data.</text>
</comment>
<dbReference type="PROSITE" id="PS51186">
    <property type="entry name" value="GNAT"/>
    <property type="match status" value="1"/>
</dbReference>
<evidence type="ECO:0000259" key="1">
    <source>
        <dbReference type="PROSITE" id="PS51186"/>
    </source>
</evidence>
<gene>
    <name evidence="2" type="ORF">B0J12DRAFT_742916</name>
</gene>
<sequence length="186" mass="20040">MMQQPKEWHRQAGDQTFTISTSPDLLSRPFIHAAFASPVTFWAKPVSPAVLDTMISTSLFFGLYLQDPAASHTTAEPTTITGPHLQQIGMARLVTDCATTAFLTDVYVAPEHQGKGLAKWLLRCVKECTDALPAPRRAVMLMARNEGRATRFYADALGVGVHDQEGAGVVFMSSGFAGLDDDGAGV</sequence>
<dbReference type="EMBL" id="JAGTJR010000023">
    <property type="protein sequence ID" value="KAH7043294.1"/>
    <property type="molecule type" value="Genomic_DNA"/>
</dbReference>
<accession>A0ABQ8G341</accession>
<protein>
    <recommendedName>
        <fullName evidence="1">N-acetyltransferase domain-containing protein</fullName>
    </recommendedName>
</protein>
<evidence type="ECO:0000313" key="2">
    <source>
        <dbReference type="EMBL" id="KAH7043294.1"/>
    </source>
</evidence>
<evidence type="ECO:0000313" key="3">
    <source>
        <dbReference type="Proteomes" id="UP000774617"/>
    </source>
</evidence>
<feature type="domain" description="N-acetyltransferase" evidence="1">
    <location>
        <begin position="25"/>
        <end position="177"/>
    </location>
</feature>
<dbReference type="InterPro" id="IPR053144">
    <property type="entry name" value="Acetyltransferase_Butenolide"/>
</dbReference>
<reference evidence="2 3" key="1">
    <citation type="journal article" date="2021" name="Nat. Commun.">
        <title>Genetic determinants of endophytism in the Arabidopsis root mycobiome.</title>
        <authorList>
            <person name="Mesny F."/>
            <person name="Miyauchi S."/>
            <person name="Thiergart T."/>
            <person name="Pickel B."/>
            <person name="Atanasova L."/>
            <person name="Karlsson M."/>
            <person name="Huettel B."/>
            <person name="Barry K.W."/>
            <person name="Haridas S."/>
            <person name="Chen C."/>
            <person name="Bauer D."/>
            <person name="Andreopoulos W."/>
            <person name="Pangilinan J."/>
            <person name="LaButti K."/>
            <person name="Riley R."/>
            <person name="Lipzen A."/>
            <person name="Clum A."/>
            <person name="Drula E."/>
            <person name="Henrissat B."/>
            <person name="Kohler A."/>
            <person name="Grigoriev I.V."/>
            <person name="Martin F.M."/>
            <person name="Hacquard S."/>
        </authorList>
    </citation>
    <scope>NUCLEOTIDE SEQUENCE [LARGE SCALE GENOMIC DNA]</scope>
    <source>
        <strain evidence="2 3">MPI-SDFR-AT-0080</strain>
    </source>
</reference>
<dbReference type="Proteomes" id="UP000774617">
    <property type="component" value="Unassembled WGS sequence"/>
</dbReference>
<dbReference type="Pfam" id="PF13508">
    <property type="entry name" value="Acetyltransf_7"/>
    <property type="match status" value="1"/>
</dbReference>